<name>A0AAF5CZ40_STRER</name>
<dbReference type="WBParaSite" id="TCONS_00004156.p1">
    <property type="protein sequence ID" value="TCONS_00004156.p1"/>
    <property type="gene ID" value="XLOC_001239"/>
</dbReference>
<dbReference type="InterPro" id="IPR007669">
    <property type="entry name" value="Chst-1-like"/>
</dbReference>
<feature type="transmembrane region" description="Helical" evidence="5">
    <location>
        <begin position="618"/>
        <end position="637"/>
    </location>
</feature>
<evidence type="ECO:0000259" key="6">
    <source>
        <dbReference type="PROSITE" id="PS50262"/>
    </source>
</evidence>
<reference evidence="8" key="1">
    <citation type="submission" date="2024-02" db="UniProtKB">
        <authorList>
            <consortium name="WormBaseParasite"/>
        </authorList>
    </citation>
    <scope>IDENTIFICATION</scope>
</reference>
<feature type="transmembrane region" description="Helical" evidence="5">
    <location>
        <begin position="696"/>
        <end position="717"/>
    </location>
</feature>
<evidence type="ECO:0000256" key="4">
    <source>
        <dbReference type="ARBA" id="ARBA00023136"/>
    </source>
</evidence>
<keyword evidence="4 5" id="KW-0472">Membrane</keyword>
<keyword evidence="3 5" id="KW-1133">Transmembrane helix</keyword>
<dbReference type="PANTHER" id="PTHR22900:SF5">
    <property type="entry name" value="PROTEIN CBG14245"/>
    <property type="match status" value="1"/>
</dbReference>
<feature type="domain" description="G-protein coupled receptors family 1 profile" evidence="6">
    <location>
        <begin position="629"/>
        <end position="894"/>
    </location>
</feature>
<dbReference type="PANTHER" id="PTHR22900">
    <property type="entry name" value="PROTEIN CBG14245-RELATED"/>
    <property type="match status" value="1"/>
</dbReference>
<feature type="transmembrane region" description="Helical" evidence="5">
    <location>
        <begin position="881"/>
        <end position="897"/>
    </location>
</feature>
<feature type="domain" description="G-protein coupled receptors family 1 profile" evidence="6">
    <location>
        <begin position="152"/>
        <end position="331"/>
    </location>
</feature>
<feature type="transmembrane region" description="Helical" evidence="5">
    <location>
        <begin position="281"/>
        <end position="305"/>
    </location>
</feature>
<dbReference type="AlphaFoldDB" id="A0AAF5CZ40"/>
<proteinExistence type="predicted"/>
<comment type="subcellular location">
    <subcellularLocation>
        <location evidence="1">Membrane</location>
    </subcellularLocation>
</comment>
<dbReference type="Pfam" id="PF03567">
    <property type="entry name" value="Sulfotransfer_2"/>
    <property type="match status" value="1"/>
</dbReference>
<evidence type="ECO:0000313" key="8">
    <source>
        <dbReference type="WBParaSite" id="TCONS_00004156.p1"/>
    </source>
</evidence>
<feature type="transmembrane region" description="Helical" evidence="5">
    <location>
        <begin position="649"/>
        <end position="666"/>
    </location>
</feature>
<evidence type="ECO:0000256" key="1">
    <source>
        <dbReference type="ARBA" id="ARBA00004370"/>
    </source>
</evidence>
<keyword evidence="2 5" id="KW-0812">Transmembrane</keyword>
<accession>A0AAF5CZ40</accession>
<feature type="transmembrane region" description="Helical" evidence="5">
    <location>
        <begin position="220"/>
        <end position="246"/>
    </location>
</feature>
<feature type="transmembrane region" description="Helical" evidence="5">
    <location>
        <begin position="88"/>
        <end position="105"/>
    </location>
</feature>
<dbReference type="GO" id="GO:0047756">
    <property type="term" value="F:chondroitin 4-sulfotransferase activity"/>
    <property type="evidence" value="ECO:0007669"/>
    <property type="project" value="InterPro"/>
</dbReference>
<dbReference type="SUPFAM" id="SSF81321">
    <property type="entry name" value="Family A G protein-coupled receptor-like"/>
    <property type="match status" value="2"/>
</dbReference>
<dbReference type="InterPro" id="IPR017452">
    <property type="entry name" value="GPCR_Rhodpsn_7TM"/>
</dbReference>
<protein>
    <submittedName>
        <fullName evidence="8">Sulfotransferase domain-containing protein</fullName>
    </submittedName>
</protein>
<evidence type="ECO:0000256" key="2">
    <source>
        <dbReference type="ARBA" id="ARBA00022692"/>
    </source>
</evidence>
<dbReference type="GO" id="GO:1902884">
    <property type="term" value="P:positive regulation of response to oxidative stress"/>
    <property type="evidence" value="ECO:0007669"/>
    <property type="project" value="InterPro"/>
</dbReference>
<feature type="transmembrane region" description="Helical" evidence="5">
    <location>
        <begin position="138"/>
        <end position="160"/>
    </location>
</feature>
<sequence length="917" mass="106752">NMPNHLPYGLVVRIRGFHPRGPGPIPGMVNNITIPIGWEESKESIDLLENLLIYQKINMIVGGIGTIINIFLFIILITCKYFIKSGKLTIFLCIGDLINCFYIFMQGYTRYDMYMIAIDKRIVKIQTYWTCGLLPFDWLGIIGSLIPHMVTLIIGLERIIALKYPLFFKKYLNDGQLKGSIFSLIYLIITLIIAFTLSFLNRHVKSKYWCGRKRSYTVPFATFIYVQNLCGYVICFVLTFLVMFHIKITFIKKIKIKKCDGKKVSASDQRQLKNYRRIKQIVLISFISSVTISIPSFISLASSFLSSLDAAIADPADWISVGKSSINLFVYMALNKEFQLRLFGDICRLQSYKTNKNSLMPTKVTPIIFYFMILLKAFNTAKKVKIAKKVVFNNKTFQLTYISMGNYSIRSEYASAPKYKLNTCYTGKSFSSMSVGLFCYLFDEKYYLKHYKFAQNKGANRHICQRRNRNLSIREVIKNFSDNNSTKFFNEWKNIYVVRNPISRFISGFVQICVQCEYEKYKNIYTILHYNSNKTIFYDSYLKELKSNGVPDSKLEFIEKLFYTTKPIHKTSGKHVTNIYTNYLTKNNKNMSPDYSNNWTVSTLTPELTSYLITFQNINITCGSFGIIINIILIIILLSSEFFRCYRRLILFLAIGDLCNCFYVFMEGFERKEIYLNFFLTGKVTNETYWTCALKIFDWMGLLGALIPHIVTFFMGIERLIAFKYLKLYKKYFSNGDGIACIFCLIYVFINIIIAFTLAFINKDKPSRYFCGRKVSYTHIYISFIYGMSVFGYVSCFLITFSLMIYLKFFIRVDRKVRTIYKKNTCQSQDIMRYTKSYQRIKQVVIISFISSITISLPNFISFASVVIGPLDSGIADPADWMSVFKSSINLFVYIALNKEFQHSIKKLHEYIRQLYI</sequence>
<dbReference type="Proteomes" id="UP000035681">
    <property type="component" value="Unplaced"/>
</dbReference>
<feature type="transmembrane region" description="Helical" evidence="5">
    <location>
        <begin position="781"/>
        <end position="807"/>
    </location>
</feature>
<keyword evidence="7" id="KW-1185">Reference proteome</keyword>
<dbReference type="GO" id="GO:0016020">
    <property type="term" value="C:membrane"/>
    <property type="evidence" value="ECO:0007669"/>
    <property type="project" value="UniProtKB-SubCell"/>
</dbReference>
<feature type="transmembrane region" description="Helical" evidence="5">
    <location>
        <begin position="57"/>
        <end position="76"/>
    </location>
</feature>
<organism evidence="7 8">
    <name type="scientific">Strongyloides stercoralis</name>
    <name type="common">Threadworm</name>
    <dbReference type="NCBI Taxonomy" id="6248"/>
    <lineage>
        <taxon>Eukaryota</taxon>
        <taxon>Metazoa</taxon>
        <taxon>Ecdysozoa</taxon>
        <taxon>Nematoda</taxon>
        <taxon>Chromadorea</taxon>
        <taxon>Rhabditida</taxon>
        <taxon>Tylenchina</taxon>
        <taxon>Panagrolaimomorpha</taxon>
        <taxon>Strongyloidoidea</taxon>
        <taxon>Strongyloididae</taxon>
        <taxon>Strongyloides</taxon>
    </lineage>
</organism>
<feature type="transmembrane region" description="Helical" evidence="5">
    <location>
        <begin position="181"/>
        <end position="200"/>
    </location>
</feature>
<dbReference type="InterPro" id="IPR005331">
    <property type="entry name" value="Sulfotransferase"/>
</dbReference>
<dbReference type="PROSITE" id="PS50262">
    <property type="entry name" value="G_PROTEIN_RECEP_F1_2"/>
    <property type="match status" value="2"/>
</dbReference>
<evidence type="ECO:0000256" key="5">
    <source>
        <dbReference type="SAM" id="Phobius"/>
    </source>
</evidence>
<evidence type="ECO:0000256" key="3">
    <source>
        <dbReference type="ARBA" id="ARBA00022989"/>
    </source>
</evidence>
<evidence type="ECO:0000313" key="7">
    <source>
        <dbReference type="Proteomes" id="UP000035681"/>
    </source>
</evidence>
<feature type="transmembrane region" description="Helical" evidence="5">
    <location>
        <begin position="738"/>
        <end position="761"/>
    </location>
</feature>
<dbReference type="Gene3D" id="1.20.1070.10">
    <property type="entry name" value="Rhodopsin 7-helix transmembrane proteins"/>
    <property type="match status" value="2"/>
</dbReference>
<feature type="transmembrane region" description="Helical" evidence="5">
    <location>
        <begin position="844"/>
        <end position="869"/>
    </location>
</feature>
<dbReference type="GO" id="GO:0050650">
    <property type="term" value="P:chondroitin sulfate proteoglycan biosynthetic process"/>
    <property type="evidence" value="ECO:0007669"/>
    <property type="project" value="InterPro"/>
</dbReference>